<name>A0A4R7BBX7_9NEIS</name>
<accession>A0A4R7BBX7</accession>
<organism evidence="1 2">
    <name type="scientific">Paludibacterium purpuratum</name>
    <dbReference type="NCBI Taxonomy" id="1144873"/>
    <lineage>
        <taxon>Bacteria</taxon>
        <taxon>Pseudomonadati</taxon>
        <taxon>Pseudomonadota</taxon>
        <taxon>Betaproteobacteria</taxon>
        <taxon>Neisseriales</taxon>
        <taxon>Chromobacteriaceae</taxon>
        <taxon>Paludibacterium</taxon>
    </lineage>
</organism>
<reference evidence="1 2" key="1">
    <citation type="submission" date="2019-03" db="EMBL/GenBank/DDBJ databases">
        <title>Genomic Encyclopedia of Type Strains, Phase III (KMG-III): the genomes of soil and plant-associated and newly described type strains.</title>
        <authorList>
            <person name="Whitman W."/>
        </authorList>
    </citation>
    <scope>NUCLEOTIDE SEQUENCE [LARGE SCALE GENOMIC DNA]</scope>
    <source>
        <strain evidence="1 2">CECT 8976</strain>
    </source>
</reference>
<protein>
    <submittedName>
        <fullName evidence="1">Uncharacterized protein</fullName>
    </submittedName>
</protein>
<sequence length="75" mass="8676">MRQTFVKVTLTATRTWKDPATGKRRSQTKTFFQTLNPFNRNADGQPKTRDEIYVELRAESEAWKTGRAAPMEQGK</sequence>
<evidence type="ECO:0000313" key="2">
    <source>
        <dbReference type="Proteomes" id="UP000295611"/>
    </source>
</evidence>
<dbReference type="AlphaFoldDB" id="A0A4R7BBX7"/>
<dbReference type="Proteomes" id="UP000295611">
    <property type="component" value="Unassembled WGS sequence"/>
</dbReference>
<keyword evidence="2" id="KW-1185">Reference proteome</keyword>
<gene>
    <name evidence="1" type="ORF">DFP86_102277</name>
</gene>
<dbReference type="OrthoDB" id="5198409at2"/>
<dbReference type="EMBL" id="SNZP01000002">
    <property type="protein sequence ID" value="TDR82163.1"/>
    <property type="molecule type" value="Genomic_DNA"/>
</dbReference>
<evidence type="ECO:0000313" key="1">
    <source>
        <dbReference type="EMBL" id="TDR82163.1"/>
    </source>
</evidence>
<dbReference type="RefSeq" id="WP_133678587.1">
    <property type="nucleotide sequence ID" value="NZ_SNZP01000002.1"/>
</dbReference>
<proteinExistence type="predicted"/>
<comment type="caution">
    <text evidence="1">The sequence shown here is derived from an EMBL/GenBank/DDBJ whole genome shotgun (WGS) entry which is preliminary data.</text>
</comment>